<dbReference type="InterPro" id="IPR052777">
    <property type="entry name" value="Acetyltransferase_Enz"/>
</dbReference>
<evidence type="ECO:0000313" key="3">
    <source>
        <dbReference type="Proteomes" id="UP000682802"/>
    </source>
</evidence>
<accession>A0ABX8H0E9</accession>
<organism evidence="2 3">
    <name type="scientific">Flammeovirga kamogawensis</name>
    <dbReference type="NCBI Taxonomy" id="373891"/>
    <lineage>
        <taxon>Bacteria</taxon>
        <taxon>Pseudomonadati</taxon>
        <taxon>Bacteroidota</taxon>
        <taxon>Cytophagia</taxon>
        <taxon>Cytophagales</taxon>
        <taxon>Flammeovirgaceae</taxon>
        <taxon>Flammeovirga</taxon>
    </lineage>
</organism>
<feature type="domain" description="N-acetyltransferase" evidence="1">
    <location>
        <begin position="2"/>
        <end position="149"/>
    </location>
</feature>
<dbReference type="InterPro" id="IPR000182">
    <property type="entry name" value="GNAT_dom"/>
</dbReference>
<name>A0ABX8H0E9_9BACT</name>
<dbReference type="EMBL" id="CP076129">
    <property type="protein sequence ID" value="QWG09300.1"/>
    <property type="molecule type" value="Genomic_DNA"/>
</dbReference>
<dbReference type="Proteomes" id="UP000682802">
    <property type="component" value="Chromosome 2"/>
</dbReference>
<dbReference type="CDD" id="cd04301">
    <property type="entry name" value="NAT_SF"/>
    <property type="match status" value="1"/>
</dbReference>
<sequence>MITLKRTNSTDIDFQNLVLQLDKDLAIRNGDTNDFFAKYNTTDQIKNVIVAYYDDIPVGCGAMKEYALSVMEMKRMYVIPEMRGKKVAVLILHDLECWATALGYKKCVLETGDKMPEAIGLYKKSMYKIIPNYGQYEEVESSICFEKIL</sequence>
<evidence type="ECO:0000259" key="1">
    <source>
        <dbReference type="PROSITE" id="PS51186"/>
    </source>
</evidence>
<dbReference type="Pfam" id="PF00583">
    <property type="entry name" value="Acetyltransf_1"/>
    <property type="match status" value="1"/>
</dbReference>
<dbReference type="InterPro" id="IPR016181">
    <property type="entry name" value="Acyl_CoA_acyltransferase"/>
</dbReference>
<dbReference type="PANTHER" id="PTHR43305">
    <property type="entry name" value="FAMILY N-ACETYLTRANSFERASE, PUTATIVE (AFU_ORTHOLOGUE AFUA_2G01380)-RELATED"/>
    <property type="match status" value="1"/>
</dbReference>
<gene>
    <name evidence="2" type="ORF">KM029_22095</name>
</gene>
<reference evidence="2 3" key="1">
    <citation type="submission" date="2021-05" db="EMBL/GenBank/DDBJ databases">
        <title>Comparative genomic studies on the polysaccharide-degrading batcterial strains of the Flammeovirga genus.</title>
        <authorList>
            <person name="Zewei F."/>
            <person name="Zheng Z."/>
            <person name="Yu L."/>
            <person name="Ruyue G."/>
            <person name="Yanhong M."/>
            <person name="Yuanyuan C."/>
            <person name="Jingyan G."/>
            <person name="Wenjun H."/>
        </authorList>
    </citation>
    <scope>NUCLEOTIDE SEQUENCE [LARGE SCALE GENOMIC DNA]</scope>
    <source>
        <strain evidence="2 3">YS10</strain>
    </source>
</reference>
<dbReference type="SUPFAM" id="SSF55729">
    <property type="entry name" value="Acyl-CoA N-acyltransferases (Nat)"/>
    <property type="match status" value="1"/>
</dbReference>
<dbReference type="RefSeq" id="WP_144075979.1">
    <property type="nucleotide sequence ID" value="NZ_CP076129.1"/>
</dbReference>
<dbReference type="PANTHER" id="PTHR43305:SF1">
    <property type="entry name" value="FAMILY N-ACETYLTRANSFERASE, PUTATIVE (AFU_ORTHOLOGUE AFUA_2G01380)-RELATED"/>
    <property type="match status" value="1"/>
</dbReference>
<protein>
    <submittedName>
        <fullName evidence="2">GNAT family N-acetyltransferase</fullName>
    </submittedName>
</protein>
<keyword evidence="3" id="KW-1185">Reference proteome</keyword>
<dbReference type="PROSITE" id="PS51186">
    <property type="entry name" value="GNAT"/>
    <property type="match status" value="1"/>
</dbReference>
<evidence type="ECO:0000313" key="2">
    <source>
        <dbReference type="EMBL" id="QWG09300.1"/>
    </source>
</evidence>
<dbReference type="Gene3D" id="3.40.630.30">
    <property type="match status" value="1"/>
</dbReference>
<proteinExistence type="predicted"/>